<sequence length="688" mass="80834">MFKTNGQIELKIGSSTNLLSPETFHHRQHVVYLTNPPYLNDQPFLDSFTILFFLSTFDDKDFRFSKCKKSLKTINGEEFTNYINVSYHQLKLFKIRFQQSGNHFVIQVTNLDECIKYNKSEIKKKRKVRTVYIFNRKPISCQNSESPIQIQSNKGISYLSQFYNNKNVDRNNQNQITANLFYSVSPFDVKTVKRKKNAVLNPDNSVEGSLKNFGGMLIKFEPKETIDLNEYPLGIFTWFSPYFDQIVDSWQFNRATTIELDGTFTALAPYVICVPQLIFRNSGIPLGLMISISESASLYSIFFEALKKLDEVYQNSENDSLFQKFKKKNYLTDEHKAFLKLSKKYNLDLYYCFVHLIRSIGANSLLGFLLSDLLYTFSEEDWSKNEDQNFYLFKYLYEAQGKKDDESRFAKVSEVLGRDVEGNKIPTNHSYSPLFLRYADNIPATTNHIEAFHRHLNEITKGAGGNLFLRLSYTCKYIIDRTQRVDKSSRSNLKKYLKNIRQKAEKATSNNKSLKNKFTKEACTCYRKLYYQRLFWNQVPCIHEILNTDPEIDSLYIDNYFPSDFDFQILDQIQSQLQIYSVQTDLKFKKKKNANKIFTDGPPINMQYQEIFEDDPLKLLIRRTELRFSKMLADANQNLTDIALKLQSELLDQEEYREMKKRNRDEYFALFQVQLWERIIDGKKGISI</sequence>
<accession>A0ABR2KUV8</accession>
<name>A0ABR2KUV8_9EUKA</name>
<keyword evidence="3" id="KW-1185">Reference proteome</keyword>
<evidence type="ECO:0000313" key="3">
    <source>
        <dbReference type="Proteomes" id="UP001470230"/>
    </source>
</evidence>
<protein>
    <recommendedName>
        <fullName evidence="4">MULE transposase domain-containing protein</fullName>
    </recommendedName>
</protein>
<evidence type="ECO:0000313" key="2">
    <source>
        <dbReference type="EMBL" id="KAK8894702.1"/>
    </source>
</evidence>
<dbReference type="Proteomes" id="UP001470230">
    <property type="component" value="Unassembled WGS sequence"/>
</dbReference>
<keyword evidence="1" id="KW-0175">Coiled coil</keyword>
<dbReference type="EMBL" id="JAPFFF010000003">
    <property type="protein sequence ID" value="KAK8894702.1"/>
    <property type="molecule type" value="Genomic_DNA"/>
</dbReference>
<evidence type="ECO:0008006" key="4">
    <source>
        <dbReference type="Google" id="ProtNLM"/>
    </source>
</evidence>
<organism evidence="2 3">
    <name type="scientific">Tritrichomonas musculus</name>
    <dbReference type="NCBI Taxonomy" id="1915356"/>
    <lineage>
        <taxon>Eukaryota</taxon>
        <taxon>Metamonada</taxon>
        <taxon>Parabasalia</taxon>
        <taxon>Tritrichomonadida</taxon>
        <taxon>Tritrichomonadidae</taxon>
        <taxon>Tritrichomonas</taxon>
    </lineage>
</organism>
<gene>
    <name evidence="2" type="ORF">M9Y10_023139</name>
</gene>
<comment type="caution">
    <text evidence="2">The sequence shown here is derived from an EMBL/GenBank/DDBJ whole genome shotgun (WGS) entry which is preliminary data.</text>
</comment>
<proteinExistence type="predicted"/>
<evidence type="ECO:0000256" key="1">
    <source>
        <dbReference type="SAM" id="Coils"/>
    </source>
</evidence>
<feature type="coiled-coil region" evidence="1">
    <location>
        <begin position="490"/>
        <end position="517"/>
    </location>
</feature>
<reference evidence="2 3" key="1">
    <citation type="submission" date="2024-04" db="EMBL/GenBank/DDBJ databases">
        <title>Tritrichomonas musculus Genome.</title>
        <authorList>
            <person name="Alves-Ferreira E."/>
            <person name="Grigg M."/>
            <person name="Lorenzi H."/>
            <person name="Galac M."/>
        </authorList>
    </citation>
    <scope>NUCLEOTIDE SEQUENCE [LARGE SCALE GENOMIC DNA]</scope>
    <source>
        <strain evidence="2 3">EAF2021</strain>
    </source>
</reference>